<feature type="compositionally biased region" description="Basic and acidic residues" evidence="1">
    <location>
        <begin position="101"/>
        <end position="137"/>
    </location>
</feature>
<gene>
    <name evidence="2" type="ORF">F2Q68_00032597</name>
</gene>
<dbReference type="EMBL" id="QGKW02002005">
    <property type="protein sequence ID" value="KAF2541332.1"/>
    <property type="molecule type" value="Genomic_DNA"/>
</dbReference>
<dbReference type="AlphaFoldDB" id="A0A8S9GDH0"/>
<feature type="region of interest" description="Disordered" evidence="1">
    <location>
        <begin position="101"/>
        <end position="144"/>
    </location>
</feature>
<protein>
    <submittedName>
        <fullName evidence="2">Uncharacterized protein</fullName>
    </submittedName>
</protein>
<feature type="compositionally biased region" description="Basic and acidic residues" evidence="1">
    <location>
        <begin position="28"/>
        <end position="38"/>
    </location>
</feature>
<organism evidence="2 3">
    <name type="scientific">Brassica cretica</name>
    <name type="common">Mustard</name>
    <dbReference type="NCBI Taxonomy" id="69181"/>
    <lineage>
        <taxon>Eukaryota</taxon>
        <taxon>Viridiplantae</taxon>
        <taxon>Streptophyta</taxon>
        <taxon>Embryophyta</taxon>
        <taxon>Tracheophyta</taxon>
        <taxon>Spermatophyta</taxon>
        <taxon>Magnoliopsida</taxon>
        <taxon>eudicotyledons</taxon>
        <taxon>Gunneridae</taxon>
        <taxon>Pentapetalae</taxon>
        <taxon>rosids</taxon>
        <taxon>malvids</taxon>
        <taxon>Brassicales</taxon>
        <taxon>Brassicaceae</taxon>
        <taxon>Brassiceae</taxon>
        <taxon>Brassica</taxon>
    </lineage>
</organism>
<sequence>MGSLSTPNTGEGTTNATPASGAAGATREGIEDHQVHDLEESDSEPETEKEEPDKTSAESSITAYLEQMFSKRFDAMKSMVERLPGDVLSRAWAHVKWEEDIASRAKAQPKQDQRSTRLDREDREERSSQKGSKDSGSRNRGRFQ</sequence>
<feature type="compositionally biased region" description="Polar residues" evidence="1">
    <location>
        <begin position="1"/>
        <end position="18"/>
    </location>
</feature>
<evidence type="ECO:0000313" key="2">
    <source>
        <dbReference type="EMBL" id="KAF2541332.1"/>
    </source>
</evidence>
<feature type="compositionally biased region" description="Acidic residues" evidence="1">
    <location>
        <begin position="39"/>
        <end position="50"/>
    </location>
</feature>
<comment type="caution">
    <text evidence="2">The sequence shown here is derived from an EMBL/GenBank/DDBJ whole genome shotgun (WGS) entry which is preliminary data.</text>
</comment>
<reference evidence="2" key="1">
    <citation type="submission" date="2019-12" db="EMBL/GenBank/DDBJ databases">
        <title>Genome sequencing and annotation of Brassica cretica.</title>
        <authorList>
            <person name="Studholme D.J."/>
            <person name="Sarris P.F."/>
        </authorList>
    </citation>
    <scope>NUCLEOTIDE SEQUENCE</scope>
    <source>
        <strain evidence="2">PFS-001/15</strain>
        <tissue evidence="2">Leaf</tissue>
    </source>
</reference>
<evidence type="ECO:0000256" key="1">
    <source>
        <dbReference type="SAM" id="MobiDB-lite"/>
    </source>
</evidence>
<proteinExistence type="predicted"/>
<accession>A0A8S9GDH0</accession>
<feature type="region of interest" description="Disordered" evidence="1">
    <location>
        <begin position="1"/>
        <end position="62"/>
    </location>
</feature>
<evidence type="ECO:0000313" key="3">
    <source>
        <dbReference type="Proteomes" id="UP000712281"/>
    </source>
</evidence>
<name>A0A8S9GDH0_BRACR</name>
<dbReference type="Proteomes" id="UP000712281">
    <property type="component" value="Unassembled WGS sequence"/>
</dbReference>